<dbReference type="RefSeq" id="XP_008563791.1">
    <property type="nucleotide sequence ID" value="XM_008565569.1"/>
</dbReference>
<evidence type="ECO:0000256" key="1">
    <source>
        <dbReference type="ARBA" id="ARBA00022729"/>
    </source>
</evidence>
<dbReference type="InterPro" id="IPR000034">
    <property type="entry name" value="Laminin_IV"/>
</dbReference>
<dbReference type="PROSITE" id="PS51115">
    <property type="entry name" value="LAMININ_IVA"/>
    <property type="match status" value="1"/>
</dbReference>
<name>A0ABM0Q600_GALVR</name>
<protein>
    <submittedName>
        <fullName evidence="7">Laminin subunit gamma-1-like</fullName>
    </submittedName>
</protein>
<evidence type="ECO:0000256" key="2">
    <source>
        <dbReference type="ARBA" id="ARBA00022737"/>
    </source>
</evidence>
<gene>
    <name evidence="7" type="primary">LOC103584641</name>
</gene>
<dbReference type="Proteomes" id="UP000694923">
    <property type="component" value="Unplaced"/>
</dbReference>
<evidence type="ECO:0000313" key="6">
    <source>
        <dbReference type="Proteomes" id="UP000694923"/>
    </source>
</evidence>
<dbReference type="Pfam" id="PF00052">
    <property type="entry name" value="Laminin_B"/>
    <property type="match status" value="1"/>
</dbReference>
<keyword evidence="4" id="KW-0325">Glycoprotein</keyword>
<evidence type="ECO:0000256" key="3">
    <source>
        <dbReference type="ARBA" id="ARBA00023157"/>
    </source>
</evidence>
<keyword evidence="2" id="KW-0677">Repeat</keyword>
<dbReference type="SMART" id="SM00281">
    <property type="entry name" value="LamB"/>
    <property type="match status" value="1"/>
</dbReference>
<dbReference type="GeneID" id="103584641"/>
<proteinExistence type="predicted"/>
<accession>A0ABM0Q600</accession>
<organism evidence="6 7">
    <name type="scientific">Galeopterus variegatus</name>
    <name type="common">Malayan flying lemur</name>
    <name type="synonym">Cynocephalus variegatus</name>
    <dbReference type="NCBI Taxonomy" id="482537"/>
    <lineage>
        <taxon>Eukaryota</taxon>
        <taxon>Metazoa</taxon>
        <taxon>Chordata</taxon>
        <taxon>Craniata</taxon>
        <taxon>Vertebrata</taxon>
        <taxon>Euteleostomi</taxon>
        <taxon>Mammalia</taxon>
        <taxon>Eutheria</taxon>
        <taxon>Euarchontoglires</taxon>
        <taxon>Dermoptera</taxon>
        <taxon>Cynocephalidae</taxon>
        <taxon>Galeopterus</taxon>
    </lineage>
</organism>
<keyword evidence="1" id="KW-0732">Signal</keyword>
<evidence type="ECO:0000256" key="4">
    <source>
        <dbReference type="ARBA" id="ARBA00023180"/>
    </source>
</evidence>
<evidence type="ECO:0000259" key="5">
    <source>
        <dbReference type="PROSITE" id="PS51115"/>
    </source>
</evidence>
<keyword evidence="3" id="KW-1015">Disulfide bond</keyword>
<feature type="domain" description="Laminin IV type A" evidence="5">
    <location>
        <begin position="7"/>
        <end position="149"/>
    </location>
</feature>
<feature type="non-terminal residue" evidence="7">
    <location>
        <position position="149"/>
    </location>
</feature>
<keyword evidence="6" id="KW-1185">Reference proteome</keyword>
<sequence length="149" mass="17243">MFYSLPADEDGWRVEQRDGSEASLQWSSERQDIAVISDSYFPRYFVAPAKFLGKQMLSYGQNLSFTFRVDRRDTRLSAEDLVLEGAGLRVSVPLIAQGNSYPSETTVKYVFRLHEATDYPWRPTLNPFEFQRLLNNLTSIKIRGTYSER</sequence>
<reference evidence="7" key="1">
    <citation type="submission" date="2025-08" db="UniProtKB">
        <authorList>
            <consortium name="RefSeq"/>
        </authorList>
    </citation>
    <scope>IDENTIFICATION</scope>
</reference>
<evidence type="ECO:0000313" key="7">
    <source>
        <dbReference type="RefSeq" id="XP_008563791.1"/>
    </source>
</evidence>